<sequence>MLKINRIILLFTLIFMTILCIFFIDKWLTNNNPLAMEINNKSGGVMCLNADGKQHIAQPPQPSSNKLLEKNNVVETKNSITINVSNKEISQTDQDITEKIKESYLMRCQKI</sequence>
<dbReference type="STRING" id="1208921.ST1E_0238"/>
<keyword evidence="1" id="KW-1133">Transmembrane helix</keyword>
<dbReference type="AlphaFoldDB" id="M1LXG4"/>
<gene>
    <name evidence="2" type="ORF">ST1E_0238</name>
</gene>
<name>M1LXG4_9PROT</name>
<evidence type="ECO:0000313" key="2">
    <source>
        <dbReference type="EMBL" id="AGF48736.1"/>
    </source>
</evidence>
<dbReference type="KEGG" id="kga:ST1E_0238"/>
<dbReference type="HOGENOM" id="CLU_1999744_0_0_4"/>
<dbReference type="EMBL" id="CP003806">
    <property type="protein sequence ID" value="AGF48736.1"/>
    <property type="molecule type" value="Genomic_DNA"/>
</dbReference>
<keyword evidence="1" id="KW-0812">Transmembrane</keyword>
<keyword evidence="3" id="KW-1185">Reference proteome</keyword>
<organism evidence="2 3">
    <name type="scientific">Candidatus Kinetoplastidibacterium galati TCC219</name>
    <dbReference type="NCBI Taxonomy" id="1208921"/>
    <lineage>
        <taxon>Bacteria</taxon>
        <taxon>Pseudomonadati</taxon>
        <taxon>Pseudomonadota</taxon>
        <taxon>Betaproteobacteria</taxon>
        <taxon>Candidatus Kinetoplastidibacterium</taxon>
    </lineage>
</organism>
<keyword evidence="1" id="KW-0472">Membrane</keyword>
<dbReference type="PATRIC" id="fig|1208921.3.peg.10"/>
<feature type="transmembrane region" description="Helical" evidence="1">
    <location>
        <begin position="7"/>
        <end position="24"/>
    </location>
</feature>
<accession>M1LXG4</accession>
<evidence type="ECO:0000256" key="1">
    <source>
        <dbReference type="SAM" id="Phobius"/>
    </source>
</evidence>
<dbReference type="Proteomes" id="UP000011658">
    <property type="component" value="Chromosome"/>
</dbReference>
<reference evidence="2 3" key="1">
    <citation type="journal article" date="2013" name="Genome Biol. Evol.">
        <title>Genome evolution and phylogenomic analysis of candidatus kinetoplastibacterium, the betaproteobacterial endosymbionts of strigomonas and angomonas.</title>
        <authorList>
            <person name="Alves J.M."/>
            <person name="Serrano M.G."/>
            <person name="Maia da Silva F."/>
            <person name="Voegtly L.J."/>
            <person name="Matveyev A.V."/>
            <person name="Teixeira M.M."/>
            <person name="Camargo E.P."/>
            <person name="Buck G.A."/>
        </authorList>
    </citation>
    <scope>NUCLEOTIDE SEQUENCE [LARGE SCALE GENOMIC DNA]</scope>
    <source>
        <strain evidence="2 3">TCC219</strain>
    </source>
</reference>
<proteinExistence type="predicted"/>
<protein>
    <submittedName>
        <fullName evidence="2">Uncharacterized protein</fullName>
    </submittedName>
</protein>
<evidence type="ECO:0000313" key="3">
    <source>
        <dbReference type="Proteomes" id="UP000011658"/>
    </source>
</evidence>